<evidence type="ECO:0000313" key="1">
    <source>
        <dbReference type="EMBL" id="SVB15240.1"/>
    </source>
</evidence>
<dbReference type="EMBL" id="UINC01030594">
    <property type="protein sequence ID" value="SVB15240.1"/>
    <property type="molecule type" value="Genomic_DNA"/>
</dbReference>
<sequence length="35" mass="4021">MKHKTKFYSLFALAWLAFAADAAPKKYNVLFIISD</sequence>
<reference evidence="1" key="1">
    <citation type="submission" date="2018-05" db="EMBL/GenBank/DDBJ databases">
        <authorList>
            <person name="Lanie J.A."/>
            <person name="Ng W.-L."/>
            <person name="Kazmierczak K.M."/>
            <person name="Andrzejewski T.M."/>
            <person name="Davidsen T.M."/>
            <person name="Wayne K.J."/>
            <person name="Tettelin H."/>
            <person name="Glass J.I."/>
            <person name="Rusch D."/>
            <person name="Podicherti R."/>
            <person name="Tsui H.-C.T."/>
            <person name="Winkler M.E."/>
        </authorList>
    </citation>
    <scope>NUCLEOTIDE SEQUENCE</scope>
</reference>
<dbReference type="AlphaFoldDB" id="A0A382BN30"/>
<accession>A0A382BN30</accession>
<protein>
    <submittedName>
        <fullName evidence="1">Uncharacterized protein</fullName>
    </submittedName>
</protein>
<gene>
    <name evidence="1" type="ORF">METZ01_LOCUS168094</name>
</gene>
<feature type="non-terminal residue" evidence="1">
    <location>
        <position position="35"/>
    </location>
</feature>
<organism evidence="1">
    <name type="scientific">marine metagenome</name>
    <dbReference type="NCBI Taxonomy" id="408172"/>
    <lineage>
        <taxon>unclassified sequences</taxon>
        <taxon>metagenomes</taxon>
        <taxon>ecological metagenomes</taxon>
    </lineage>
</organism>
<proteinExistence type="predicted"/>
<name>A0A382BN30_9ZZZZ</name>